<dbReference type="RefSeq" id="WP_131450377.1">
    <property type="nucleotide sequence ID" value="NZ_SJZI01000050.1"/>
</dbReference>
<dbReference type="InterPro" id="IPR050583">
    <property type="entry name" value="Mycobacterial_A85_antigen"/>
</dbReference>
<name>A0A4R1B559_9BACT</name>
<comment type="caution">
    <text evidence="2">The sequence shown here is derived from an EMBL/GenBank/DDBJ whole genome shotgun (WGS) entry which is preliminary data.</text>
</comment>
<keyword evidence="2" id="KW-0378">Hydrolase</keyword>
<evidence type="ECO:0000313" key="2">
    <source>
        <dbReference type="EMBL" id="TCJ12620.1"/>
    </source>
</evidence>
<dbReference type="InterPro" id="IPR000801">
    <property type="entry name" value="Esterase-like"/>
</dbReference>
<dbReference type="SUPFAM" id="SSF53474">
    <property type="entry name" value="alpha/beta-Hydrolases"/>
    <property type="match status" value="1"/>
</dbReference>
<dbReference type="EMBL" id="SJZI01000050">
    <property type="protein sequence ID" value="TCJ12620.1"/>
    <property type="molecule type" value="Genomic_DNA"/>
</dbReference>
<dbReference type="GO" id="GO:0016787">
    <property type="term" value="F:hydrolase activity"/>
    <property type="evidence" value="ECO:0007669"/>
    <property type="project" value="UniProtKB-KW"/>
</dbReference>
<keyword evidence="3" id="KW-1185">Reference proteome</keyword>
<gene>
    <name evidence="2" type="ORF">EPD60_15245</name>
</gene>
<dbReference type="AlphaFoldDB" id="A0A4R1B559"/>
<accession>A0A4R1B559</accession>
<reference evidence="2 3" key="1">
    <citation type="submission" date="2019-03" db="EMBL/GenBank/DDBJ databases">
        <authorList>
            <person name="Kim M.K.M."/>
        </authorList>
    </citation>
    <scope>NUCLEOTIDE SEQUENCE [LARGE SCALE GENOMIC DNA]</scope>
    <source>
        <strain evidence="2 3">17J68-12</strain>
    </source>
</reference>
<feature type="chain" id="PRO_5020996856" evidence="1">
    <location>
        <begin position="19"/>
        <end position="299"/>
    </location>
</feature>
<evidence type="ECO:0000256" key="1">
    <source>
        <dbReference type="SAM" id="SignalP"/>
    </source>
</evidence>
<evidence type="ECO:0000313" key="3">
    <source>
        <dbReference type="Proteomes" id="UP000295334"/>
    </source>
</evidence>
<dbReference type="Pfam" id="PF00756">
    <property type="entry name" value="Esterase"/>
    <property type="match status" value="1"/>
</dbReference>
<dbReference type="PANTHER" id="PTHR48098:SF6">
    <property type="entry name" value="FERRI-BACILLIBACTIN ESTERASE BESA"/>
    <property type="match status" value="1"/>
</dbReference>
<dbReference type="InterPro" id="IPR029058">
    <property type="entry name" value="AB_hydrolase_fold"/>
</dbReference>
<dbReference type="Gene3D" id="3.40.50.1820">
    <property type="entry name" value="alpha/beta hydrolase"/>
    <property type="match status" value="1"/>
</dbReference>
<proteinExistence type="predicted"/>
<sequence>MKYGFLVLSFFLSLLRCAGQLPGVSSGRIVRIDSFPSRYVDSRNIDVWLPQGYPSAGRYAVLYMHDGQMLFDSTITWNHQEWMADEAAARLQATGQAMPFIIVGIPNNGKWRRNEFFPEKAAALLPHPAIDSLKSEMNGPFLADRYLSFLVKELKPYIDRKFKTNPDAAHTFLAGSSMGGLISLYGLCEYPGVFGGAACLSTHWPGSLKRSSSPIPAAFRGYLAKKLPKPGTRLLYMDHGDKTLDSFYLSLQPAVDSLVAAKGYRPPFFTSHFFPGADHSERSWASRLEVPLLFLLRRR</sequence>
<feature type="signal peptide" evidence="1">
    <location>
        <begin position="1"/>
        <end position="18"/>
    </location>
</feature>
<organism evidence="2 3">
    <name type="scientific">Flaviaesturariibacter flavus</name>
    <dbReference type="NCBI Taxonomy" id="2502780"/>
    <lineage>
        <taxon>Bacteria</taxon>
        <taxon>Pseudomonadati</taxon>
        <taxon>Bacteroidota</taxon>
        <taxon>Chitinophagia</taxon>
        <taxon>Chitinophagales</taxon>
        <taxon>Chitinophagaceae</taxon>
        <taxon>Flaviaestuariibacter</taxon>
    </lineage>
</organism>
<protein>
    <submittedName>
        <fullName evidence="2">Alpha/beta hydrolase</fullName>
    </submittedName>
</protein>
<dbReference type="PANTHER" id="PTHR48098">
    <property type="entry name" value="ENTEROCHELIN ESTERASE-RELATED"/>
    <property type="match status" value="1"/>
</dbReference>
<keyword evidence="1" id="KW-0732">Signal</keyword>
<dbReference type="Proteomes" id="UP000295334">
    <property type="component" value="Unassembled WGS sequence"/>
</dbReference>
<dbReference type="OrthoDB" id="9784036at2"/>